<dbReference type="PATRIC" id="fig|162209.4.peg.2740"/>
<dbReference type="PANTHER" id="PTHR11496">
    <property type="entry name" value="ALCOHOL DEHYDROGENASE"/>
    <property type="match status" value="1"/>
</dbReference>
<dbReference type="Gene3D" id="1.20.1090.10">
    <property type="entry name" value="Dehydroquinate synthase-like - alpha domain"/>
    <property type="match status" value="1"/>
</dbReference>
<feature type="domain" description="Alcohol dehydrogenase iron-type/glycerol dehydrogenase GldA" evidence="4">
    <location>
        <begin position="14"/>
        <end position="181"/>
    </location>
</feature>
<protein>
    <submittedName>
        <fullName evidence="6">Acetaldehyde dehydrogenase</fullName>
    </submittedName>
</protein>
<feature type="domain" description="Fe-containing alcohol dehydrogenase-like C-terminal" evidence="5">
    <location>
        <begin position="193"/>
        <end position="387"/>
    </location>
</feature>
<dbReference type="STRING" id="162209.IJ22_25720"/>
<dbReference type="Pfam" id="PF00465">
    <property type="entry name" value="Fe-ADH"/>
    <property type="match status" value="1"/>
</dbReference>
<evidence type="ECO:0000256" key="1">
    <source>
        <dbReference type="ARBA" id="ARBA00007358"/>
    </source>
</evidence>
<dbReference type="Proteomes" id="UP000061660">
    <property type="component" value="Chromosome"/>
</dbReference>
<dbReference type="OrthoDB" id="9815791at2"/>
<evidence type="ECO:0000313" key="6">
    <source>
        <dbReference type="EMBL" id="ALS22945.1"/>
    </source>
</evidence>
<dbReference type="GO" id="GO:0046872">
    <property type="term" value="F:metal ion binding"/>
    <property type="evidence" value="ECO:0007669"/>
    <property type="project" value="InterPro"/>
</dbReference>
<sequence length="389" mass="42145">MNLVLDSFEFGLHTQIYYGVNKINELPTIIRKYNYKKVLICTDKGIVQSGNLKRVESLLSSAGIEFFTFTEVEPDPTIEIVQHVKNLYIENGCDALIGMGGGSSIDTAKGVSIAVVNAGDLTQYEGKDKIPNKGPEIITIPTTAGTGSEVTHATVLKDNKRHYKMGILSQHLHAKAAILDPQLLTTVPRGVAAITGMDALSHAIESYTSNQAQPITEAFGLYAIRLIGRHLRPFVARRADLNAASHMMLASTIAGAAFIWGRIAAVHAISHPLGGRLGVAHGLANSLLLPVVMRYNVSTNYEKFRDIAVALGENVEGLSLREAAERSITAVEQLIHDLEIPTTLTALGLHPSDDELDVIAKEAFESGMTSANPKDCTTADLRRMIEKIR</sequence>
<dbReference type="PROSITE" id="PS00913">
    <property type="entry name" value="ADH_IRON_1"/>
    <property type="match status" value="1"/>
</dbReference>
<evidence type="ECO:0000259" key="4">
    <source>
        <dbReference type="Pfam" id="PF00465"/>
    </source>
</evidence>
<dbReference type="KEGG" id="pnp:IJ22_25720"/>
<dbReference type="FunFam" id="1.20.1090.10:FF:000001">
    <property type="entry name" value="Aldehyde-alcohol dehydrogenase"/>
    <property type="match status" value="1"/>
</dbReference>
<evidence type="ECO:0000256" key="2">
    <source>
        <dbReference type="ARBA" id="ARBA00023002"/>
    </source>
</evidence>
<evidence type="ECO:0000313" key="7">
    <source>
        <dbReference type="Proteomes" id="UP000061660"/>
    </source>
</evidence>
<evidence type="ECO:0000259" key="5">
    <source>
        <dbReference type="Pfam" id="PF25137"/>
    </source>
</evidence>
<evidence type="ECO:0000256" key="3">
    <source>
        <dbReference type="ARBA" id="ARBA00023027"/>
    </source>
</evidence>
<dbReference type="InterPro" id="IPR001670">
    <property type="entry name" value="ADH_Fe/GldA"/>
</dbReference>
<keyword evidence="3" id="KW-0520">NAD</keyword>
<dbReference type="InterPro" id="IPR039697">
    <property type="entry name" value="Alcohol_dehydrogenase_Fe"/>
</dbReference>
<keyword evidence="2" id="KW-0560">Oxidoreductase</keyword>
<dbReference type="CDD" id="cd08551">
    <property type="entry name" value="Fe-ADH"/>
    <property type="match status" value="1"/>
</dbReference>
<gene>
    <name evidence="6" type="ORF">IJ22_25720</name>
</gene>
<accession>A0A0U2ULX8</accession>
<name>A0A0U2ULX8_9BACL</name>
<dbReference type="GO" id="GO:0004022">
    <property type="term" value="F:alcohol dehydrogenase (NAD+) activity"/>
    <property type="evidence" value="ECO:0007669"/>
    <property type="project" value="TreeGrafter"/>
</dbReference>
<dbReference type="RefSeq" id="WP_062409040.1">
    <property type="nucleotide sequence ID" value="NZ_CP013652.1"/>
</dbReference>
<dbReference type="EMBL" id="CP013652">
    <property type="protein sequence ID" value="ALS22945.1"/>
    <property type="molecule type" value="Genomic_DNA"/>
</dbReference>
<dbReference type="InterPro" id="IPR056798">
    <property type="entry name" value="ADH_Fe_C"/>
</dbReference>
<proteinExistence type="inferred from homology"/>
<dbReference type="Pfam" id="PF25137">
    <property type="entry name" value="ADH_Fe_C"/>
    <property type="match status" value="1"/>
</dbReference>
<organism evidence="6 7">
    <name type="scientific">Paenibacillus naphthalenovorans</name>
    <dbReference type="NCBI Taxonomy" id="162209"/>
    <lineage>
        <taxon>Bacteria</taxon>
        <taxon>Bacillati</taxon>
        <taxon>Bacillota</taxon>
        <taxon>Bacilli</taxon>
        <taxon>Bacillales</taxon>
        <taxon>Paenibacillaceae</taxon>
        <taxon>Paenibacillus</taxon>
    </lineage>
</organism>
<dbReference type="SUPFAM" id="SSF56796">
    <property type="entry name" value="Dehydroquinate synthase-like"/>
    <property type="match status" value="1"/>
</dbReference>
<reference evidence="7" key="1">
    <citation type="submission" date="2015-12" db="EMBL/GenBank/DDBJ databases">
        <title>Complete genome sequences of two moderately thermophilic Paenibacillus species.</title>
        <authorList>
            <person name="Butler R.III."/>
            <person name="Wang J."/>
            <person name="Stark B.C."/>
            <person name="Pombert J.-F."/>
        </authorList>
    </citation>
    <scope>NUCLEOTIDE SEQUENCE [LARGE SCALE GENOMIC DNA]</scope>
    <source>
        <strain evidence="7">32O-Y</strain>
    </source>
</reference>
<reference evidence="6 7" key="2">
    <citation type="journal article" date="2016" name="Genome Announc.">
        <title>Complete Genome Sequences of Two Interactive Moderate Thermophiles, Paenibacillus napthalenovorans 32O-Y and Paenibacillus sp. 32O-W.</title>
        <authorList>
            <person name="Butler R.R.III."/>
            <person name="Wang J."/>
            <person name="Stark B.C."/>
            <person name="Pombert J.F."/>
        </authorList>
    </citation>
    <scope>NUCLEOTIDE SEQUENCE [LARGE SCALE GENOMIC DNA]</scope>
    <source>
        <strain evidence="6 7">32O-Y</strain>
    </source>
</reference>
<dbReference type="InterPro" id="IPR018211">
    <property type="entry name" value="ADH_Fe_CS"/>
</dbReference>
<dbReference type="AlphaFoldDB" id="A0A0U2ULX8"/>
<dbReference type="FunFam" id="3.40.50.1970:FF:000003">
    <property type="entry name" value="Alcohol dehydrogenase, iron-containing"/>
    <property type="match status" value="1"/>
</dbReference>
<dbReference type="PANTHER" id="PTHR11496:SF102">
    <property type="entry name" value="ALCOHOL DEHYDROGENASE 4"/>
    <property type="match status" value="1"/>
</dbReference>
<dbReference type="Gene3D" id="3.40.50.1970">
    <property type="match status" value="1"/>
</dbReference>
<keyword evidence="7" id="KW-1185">Reference proteome</keyword>
<comment type="similarity">
    <text evidence="1">Belongs to the iron-containing alcohol dehydrogenase family.</text>
</comment>